<dbReference type="OrthoDB" id="10530331at2759"/>
<comment type="caution">
    <text evidence="1">The sequence shown here is derived from an EMBL/GenBank/DDBJ whole genome shotgun (WGS) entry which is preliminary data.</text>
</comment>
<keyword evidence="2" id="KW-1185">Reference proteome</keyword>
<accession>A0A811K330</accession>
<dbReference type="AlphaFoldDB" id="A0A811K330"/>
<dbReference type="Proteomes" id="UP000614601">
    <property type="component" value="Unassembled WGS sequence"/>
</dbReference>
<dbReference type="Proteomes" id="UP000783686">
    <property type="component" value="Unassembled WGS sequence"/>
</dbReference>
<protein>
    <submittedName>
        <fullName evidence="1">Uncharacterized protein</fullName>
    </submittedName>
</protein>
<organism evidence="1 2">
    <name type="scientific">Bursaphelenchus okinawaensis</name>
    <dbReference type="NCBI Taxonomy" id="465554"/>
    <lineage>
        <taxon>Eukaryota</taxon>
        <taxon>Metazoa</taxon>
        <taxon>Ecdysozoa</taxon>
        <taxon>Nematoda</taxon>
        <taxon>Chromadorea</taxon>
        <taxon>Rhabditida</taxon>
        <taxon>Tylenchina</taxon>
        <taxon>Tylenchomorpha</taxon>
        <taxon>Aphelenchoidea</taxon>
        <taxon>Aphelenchoididae</taxon>
        <taxon>Bursaphelenchus</taxon>
    </lineage>
</organism>
<evidence type="ECO:0000313" key="2">
    <source>
        <dbReference type="Proteomes" id="UP000614601"/>
    </source>
</evidence>
<proteinExistence type="predicted"/>
<name>A0A811K330_9BILA</name>
<evidence type="ECO:0000313" key="1">
    <source>
        <dbReference type="EMBL" id="CAD5209887.1"/>
    </source>
</evidence>
<sequence>MLRLASINSSYIIGKAKAKPEPTDKTKYVQHAHANEHAGPTQLQVDPNFIANVLSYLAKNPAQDEEMDLRPQNHKVLLVPSSN</sequence>
<dbReference type="EMBL" id="CAJFCW020000002">
    <property type="protein sequence ID" value="CAG9090299.1"/>
    <property type="molecule type" value="Genomic_DNA"/>
</dbReference>
<gene>
    <name evidence="1" type="ORF">BOKJ2_LOCUS2912</name>
</gene>
<reference evidence="1" key="1">
    <citation type="submission" date="2020-09" db="EMBL/GenBank/DDBJ databases">
        <authorList>
            <person name="Kikuchi T."/>
        </authorList>
    </citation>
    <scope>NUCLEOTIDE SEQUENCE</scope>
    <source>
        <strain evidence="1">SH1</strain>
    </source>
</reference>
<dbReference type="EMBL" id="CAJFDH010000002">
    <property type="protein sequence ID" value="CAD5209887.1"/>
    <property type="molecule type" value="Genomic_DNA"/>
</dbReference>